<evidence type="ECO:0000313" key="2">
    <source>
        <dbReference type="Proteomes" id="UP000516422"/>
    </source>
</evidence>
<gene>
    <name evidence="1" type="ORF">HEP81_05253</name>
</gene>
<accession>A0A7H1Q5C9</accession>
<reference evidence="1 2" key="1">
    <citation type="submission" date="2020-04" db="EMBL/GenBank/DDBJ databases">
        <title>Characterization and engineering of Streptomyces griseofuscus DSM40191 as a potential heterologous host for expression of BGCs.</title>
        <authorList>
            <person name="Gren T."/>
            <person name="Whitford C.M."/>
            <person name="Mohite O.S."/>
            <person name="Joergensen T.S."/>
            <person name="Nielsen J.B."/>
            <person name="Lee S.Y."/>
            <person name="Weber T."/>
        </authorList>
    </citation>
    <scope>NUCLEOTIDE SEQUENCE [LARGE SCALE GENOMIC DNA]</scope>
    <source>
        <strain evidence="1 2">DSM 40191</strain>
    </source>
</reference>
<proteinExistence type="predicted"/>
<dbReference type="Proteomes" id="UP000516422">
    <property type="component" value="Chromosome"/>
</dbReference>
<organism evidence="1 2">
    <name type="scientific">Streptomyces griseofuscus</name>
    <dbReference type="NCBI Taxonomy" id="146922"/>
    <lineage>
        <taxon>Bacteria</taxon>
        <taxon>Bacillati</taxon>
        <taxon>Actinomycetota</taxon>
        <taxon>Actinomycetes</taxon>
        <taxon>Kitasatosporales</taxon>
        <taxon>Streptomycetaceae</taxon>
        <taxon>Streptomyces</taxon>
    </lineage>
</organism>
<sequence length="355" mass="38238">MAQSTGLRGPIVPKLNRMTVHQLIARPRTRLLTVLAACLFVLLGGVPGALADTRRDPASTDCISTPAEYKAAWDARQVRCVSPSLFGTTHTRGDTTLYPSGFWYAWAGSNTNLERYLQLRSRYGDQPPKTGIGVLSFVGYPGLDSWDTPTDLAVYTLPAGTRAQVPAFETWFRLLDEKFGHTDAYPLAAQRDLVLAYSRLGQGEDVVGAFQDVTGCKRARLLKGAAPSAAIGCSRDFLDALAAAGPSPYDGASSLACFANFQSGYTGPRDAAALRGVLYQCQDAGFLNTGVGLGYNTYANPFVCRSAAAQTVRQRYTGREFVLPNASFGELPSHVDIPLDLGSPNQRGFLQKGYC</sequence>
<dbReference type="EMBL" id="CP051006">
    <property type="protein sequence ID" value="QNT95509.1"/>
    <property type="molecule type" value="Genomic_DNA"/>
</dbReference>
<protein>
    <submittedName>
        <fullName evidence="1">Uncharacterized protein</fullName>
    </submittedName>
</protein>
<name>A0A7H1Q5C9_9ACTN</name>
<dbReference type="KEGG" id="sgf:HEP81_05253"/>
<dbReference type="AlphaFoldDB" id="A0A7H1Q5C9"/>
<evidence type="ECO:0000313" key="1">
    <source>
        <dbReference type="EMBL" id="QNT95509.1"/>
    </source>
</evidence>